<dbReference type="Proteomes" id="UP000278632">
    <property type="component" value="Unassembled WGS sequence"/>
</dbReference>
<dbReference type="OrthoDB" id="5422112at2"/>
<dbReference type="EMBL" id="QICD01000001">
    <property type="protein sequence ID" value="RNL48902.1"/>
    <property type="molecule type" value="Genomic_DNA"/>
</dbReference>
<gene>
    <name evidence="2" type="ORF">DMP08_00095</name>
</gene>
<dbReference type="Pfam" id="PF04892">
    <property type="entry name" value="VanZ"/>
    <property type="match status" value="1"/>
</dbReference>
<evidence type="ECO:0000259" key="1">
    <source>
        <dbReference type="Pfam" id="PF04892"/>
    </source>
</evidence>
<keyword evidence="3" id="KW-1185">Reference proteome</keyword>
<dbReference type="AlphaFoldDB" id="A0A3N0BKD1"/>
<evidence type="ECO:0000313" key="2">
    <source>
        <dbReference type="EMBL" id="RNL48902.1"/>
    </source>
</evidence>
<organism evidence="2 3">
    <name type="scientific">Paraeggerthella hongkongensis</name>
    <dbReference type="NCBI Taxonomy" id="230658"/>
    <lineage>
        <taxon>Bacteria</taxon>
        <taxon>Bacillati</taxon>
        <taxon>Actinomycetota</taxon>
        <taxon>Coriobacteriia</taxon>
        <taxon>Eggerthellales</taxon>
        <taxon>Eggerthellaceae</taxon>
        <taxon>Paraeggerthella</taxon>
    </lineage>
</organism>
<protein>
    <submittedName>
        <fullName evidence="2">Teicoplanin resistance protein VanZ</fullName>
    </submittedName>
</protein>
<dbReference type="NCBIfam" id="NF037970">
    <property type="entry name" value="vanZ_1"/>
    <property type="match status" value="1"/>
</dbReference>
<comment type="caution">
    <text evidence="2">The sequence shown here is derived from an EMBL/GenBank/DDBJ whole genome shotgun (WGS) entry which is preliminary data.</text>
</comment>
<evidence type="ECO:0000313" key="3">
    <source>
        <dbReference type="Proteomes" id="UP000278632"/>
    </source>
</evidence>
<accession>A0A3N0BKD1</accession>
<dbReference type="InterPro" id="IPR006976">
    <property type="entry name" value="VanZ-like"/>
</dbReference>
<dbReference type="RefSeq" id="WP_123190983.1">
    <property type="nucleotide sequence ID" value="NZ_QICD01000001.1"/>
</dbReference>
<name>A0A3N0BKD1_9ACTN</name>
<feature type="domain" description="VanZ-like" evidence="1">
    <location>
        <begin position="14"/>
        <end position="142"/>
    </location>
</feature>
<proteinExistence type="predicted"/>
<dbReference type="PANTHER" id="PTHR28008:SF1">
    <property type="entry name" value="DOMAIN PROTEIN, PUTATIVE (AFU_ORTHOLOGUE AFUA_3G10980)-RELATED"/>
    <property type="match status" value="1"/>
</dbReference>
<dbReference type="PANTHER" id="PTHR28008">
    <property type="entry name" value="DOMAIN PROTEIN, PUTATIVE (AFU_ORTHOLOGUE AFUA_3G10980)-RELATED"/>
    <property type="match status" value="1"/>
</dbReference>
<sequence length="156" mass="17026">MRHLKSKRFTILSWLAVAAWAVFIFCMSANTGSDLNQGTGLLSHLYQALKELQAHILGPEADAINSIAHFCEYTVFGALWANALRCHMPLRRACALAVACGSLYGVTDEFHQLFVPGRMCDPVDWAVDTAGAALGSGIAFFLLSRRLEGRAPNDAR</sequence>
<reference evidence="3" key="1">
    <citation type="submission" date="2018-05" db="EMBL/GenBank/DDBJ databases">
        <title>Genome Sequencing of selected type strains of the family Eggerthellaceae.</title>
        <authorList>
            <person name="Danylec N."/>
            <person name="Stoll D.A."/>
            <person name="Doetsch A."/>
            <person name="Huch M."/>
        </authorList>
    </citation>
    <scope>NUCLEOTIDE SEQUENCE [LARGE SCALE GENOMIC DNA]</scope>
    <source>
        <strain evidence="3">DSM 16106</strain>
    </source>
</reference>